<dbReference type="Gene3D" id="3.40.630.10">
    <property type="entry name" value="Zn peptidases"/>
    <property type="match status" value="1"/>
</dbReference>
<dbReference type="InterPro" id="IPR033810">
    <property type="entry name" value="Carboxypeptidase_T"/>
</dbReference>
<gene>
    <name evidence="10" type="primary">Contig17042.g18149</name>
    <name evidence="10" type="ORF">STYLEM_962</name>
</gene>
<dbReference type="AlphaFoldDB" id="A0A077ZRP4"/>
<dbReference type="EMBL" id="CCKQ01000919">
    <property type="protein sequence ID" value="CDW72010.1"/>
    <property type="molecule type" value="Genomic_DNA"/>
</dbReference>
<evidence type="ECO:0000256" key="5">
    <source>
        <dbReference type="ARBA" id="ARBA00022833"/>
    </source>
</evidence>
<name>A0A077ZRP4_STYLE</name>
<proteinExistence type="inferred from homology"/>
<reference evidence="10 11" key="1">
    <citation type="submission" date="2014-06" db="EMBL/GenBank/DDBJ databases">
        <authorList>
            <person name="Swart Estienne"/>
        </authorList>
    </citation>
    <scope>NUCLEOTIDE SEQUENCE [LARGE SCALE GENOMIC DNA]</scope>
    <source>
        <strain evidence="10 11">130c</strain>
    </source>
</reference>
<dbReference type="GO" id="GO:0006508">
    <property type="term" value="P:proteolysis"/>
    <property type="evidence" value="ECO:0007669"/>
    <property type="project" value="UniProtKB-KW"/>
</dbReference>
<dbReference type="InParanoid" id="A0A077ZRP4"/>
<dbReference type="GO" id="GO:0005615">
    <property type="term" value="C:extracellular space"/>
    <property type="evidence" value="ECO:0007669"/>
    <property type="project" value="TreeGrafter"/>
</dbReference>
<dbReference type="PANTHER" id="PTHR11705">
    <property type="entry name" value="PROTEASE FAMILY M14 CARBOXYPEPTIDASE A,B"/>
    <property type="match status" value="1"/>
</dbReference>
<dbReference type="GO" id="GO:0004181">
    <property type="term" value="F:metallocarboxypeptidase activity"/>
    <property type="evidence" value="ECO:0007669"/>
    <property type="project" value="InterPro"/>
</dbReference>
<keyword evidence="8" id="KW-1133">Transmembrane helix</keyword>
<accession>A0A077ZRP4</accession>
<dbReference type="PRINTS" id="PR00765">
    <property type="entry name" value="CRBOXYPTASEA"/>
</dbReference>
<protein>
    <submittedName>
        <fullName evidence="10">Zinc carboxypeptidase family</fullName>
    </submittedName>
</protein>
<keyword evidence="8" id="KW-0472">Membrane</keyword>
<evidence type="ECO:0000256" key="2">
    <source>
        <dbReference type="ARBA" id="ARBA00005988"/>
    </source>
</evidence>
<keyword evidence="8" id="KW-0812">Transmembrane</keyword>
<feature type="active site" description="Proton donor/acceptor" evidence="7">
    <location>
        <position position="333"/>
    </location>
</feature>
<feature type="transmembrane region" description="Helical" evidence="8">
    <location>
        <begin position="541"/>
        <end position="563"/>
    </location>
</feature>
<evidence type="ECO:0000256" key="1">
    <source>
        <dbReference type="ARBA" id="ARBA00001947"/>
    </source>
</evidence>
<dbReference type="CDD" id="cd03859">
    <property type="entry name" value="M14_CPT"/>
    <property type="match status" value="1"/>
</dbReference>
<keyword evidence="4" id="KW-0378">Hydrolase</keyword>
<dbReference type="Pfam" id="PF00246">
    <property type="entry name" value="Peptidase_M14"/>
    <property type="match status" value="1"/>
</dbReference>
<dbReference type="Proteomes" id="UP000039865">
    <property type="component" value="Unassembled WGS sequence"/>
</dbReference>
<evidence type="ECO:0000256" key="6">
    <source>
        <dbReference type="ARBA" id="ARBA00023049"/>
    </source>
</evidence>
<keyword evidence="11" id="KW-1185">Reference proteome</keyword>
<comment type="cofactor">
    <cofactor evidence="1">
        <name>Zn(2+)</name>
        <dbReference type="ChEBI" id="CHEBI:29105"/>
    </cofactor>
</comment>
<dbReference type="PROSITE" id="PS52035">
    <property type="entry name" value="PEPTIDASE_M14"/>
    <property type="match status" value="1"/>
</dbReference>
<feature type="domain" description="Peptidase M14" evidence="9">
    <location>
        <begin position="39"/>
        <end position="359"/>
    </location>
</feature>
<dbReference type="GO" id="GO:0008270">
    <property type="term" value="F:zinc ion binding"/>
    <property type="evidence" value="ECO:0007669"/>
    <property type="project" value="InterPro"/>
</dbReference>
<organism evidence="10 11">
    <name type="scientific">Stylonychia lemnae</name>
    <name type="common">Ciliate</name>
    <dbReference type="NCBI Taxonomy" id="5949"/>
    <lineage>
        <taxon>Eukaryota</taxon>
        <taxon>Sar</taxon>
        <taxon>Alveolata</taxon>
        <taxon>Ciliophora</taxon>
        <taxon>Intramacronucleata</taxon>
        <taxon>Spirotrichea</taxon>
        <taxon>Stichotrichia</taxon>
        <taxon>Sporadotrichida</taxon>
        <taxon>Oxytrichidae</taxon>
        <taxon>Stylonychinae</taxon>
        <taxon>Stylonychia</taxon>
    </lineage>
</organism>
<dbReference type="PANTHER" id="PTHR11705:SF143">
    <property type="entry name" value="SLL0236 PROTEIN"/>
    <property type="match status" value="1"/>
</dbReference>
<evidence type="ECO:0000256" key="4">
    <source>
        <dbReference type="ARBA" id="ARBA00022801"/>
    </source>
</evidence>
<dbReference type="SUPFAM" id="SSF53187">
    <property type="entry name" value="Zn-dependent exopeptidases"/>
    <property type="match status" value="1"/>
</dbReference>
<evidence type="ECO:0000313" key="10">
    <source>
        <dbReference type="EMBL" id="CDW72010.1"/>
    </source>
</evidence>
<evidence type="ECO:0000313" key="11">
    <source>
        <dbReference type="Proteomes" id="UP000039865"/>
    </source>
</evidence>
<evidence type="ECO:0000256" key="3">
    <source>
        <dbReference type="ARBA" id="ARBA00022670"/>
    </source>
</evidence>
<sequence length="612" mass="71254">MYHLNSSTNQEISLKSIFKESSTFTQEMIEKTLMRNDSNYVLYQDVLLLMRKLSEEFREILIIKEIGKTHENRPIQMIEITLKNSSQNSMLITGAHHSRELSSIQLPLLTALQLCHGYYHKDQETINFLQNHKMLLIPIINVDGFNYISEKFTQFGKYPLKRKNMNSDYENGTECDTSQKYFKYYLTGGLVTEFDDVMSGVDLNRNYDWDFGNGGGSSNDPCNEQYRGPYPFSESETRAIRDLVEQRQNDLKVIYNIHTYGNLLVHPFSHQKNNILAEKFPHHAKIYEEIWDEGPFPKGNERGNAQQVVGYEADGEACDWIFSKYQIICASPELGLQTYLANDFILSNREVVKQIIGQNFKWIKYTMRKIGPQLKLSIVKATKALLSDEINIVLRIDNTGLGDFKLTHEQKFDRRYHIQFETNYLTHIQILNGEATSRYLGADQSQIMTFTPHQDIPSRGFTTVTIQGRLNENYYTKLSKSQKSAELDDQYVTIEYKKYPLLQIEPQTLEIPLNKILKYNTISLSVSEIFNELLPQNSYRAWLSINLVLITICIIAIVGFCLFKMKKTLWEKYLINNQVRLNSQRFLDLKQNLIIQEPYLNDAMSRTDFILV</sequence>
<evidence type="ECO:0000256" key="7">
    <source>
        <dbReference type="PROSITE-ProRule" id="PRU01379"/>
    </source>
</evidence>
<dbReference type="InterPro" id="IPR000834">
    <property type="entry name" value="Peptidase_M14"/>
</dbReference>
<evidence type="ECO:0000256" key="8">
    <source>
        <dbReference type="SAM" id="Phobius"/>
    </source>
</evidence>
<evidence type="ECO:0000259" key="9">
    <source>
        <dbReference type="PROSITE" id="PS52035"/>
    </source>
</evidence>
<comment type="similarity">
    <text evidence="2 7">Belongs to the peptidase M14 family.</text>
</comment>
<dbReference type="OrthoDB" id="313504at2759"/>
<keyword evidence="5" id="KW-0862">Zinc</keyword>
<keyword evidence="3" id="KW-0645">Protease</keyword>
<dbReference type="SMART" id="SM00631">
    <property type="entry name" value="Zn_pept"/>
    <property type="match status" value="1"/>
</dbReference>
<keyword evidence="10" id="KW-0121">Carboxypeptidase</keyword>
<keyword evidence="6" id="KW-0482">Metalloprotease</keyword>